<reference evidence="2" key="1">
    <citation type="submission" date="2022-05" db="EMBL/GenBank/DDBJ databases">
        <title>The Musa troglodytarum L. genome provides insights into the mechanism of non-climacteric behaviour and enrichment of carotenoids.</title>
        <authorList>
            <person name="Wang J."/>
        </authorList>
    </citation>
    <scope>NUCLEOTIDE SEQUENCE</scope>
    <source>
        <tissue evidence="2">Leaf</tissue>
    </source>
</reference>
<dbReference type="Proteomes" id="UP001055439">
    <property type="component" value="Chromosome 1"/>
</dbReference>
<dbReference type="EMBL" id="CP097502">
    <property type="protein sequence ID" value="URD75905.1"/>
    <property type="molecule type" value="Genomic_DNA"/>
</dbReference>
<evidence type="ECO:0000313" key="3">
    <source>
        <dbReference type="Proteomes" id="UP001055439"/>
    </source>
</evidence>
<feature type="compositionally biased region" description="Basic residues" evidence="1">
    <location>
        <begin position="103"/>
        <end position="121"/>
    </location>
</feature>
<feature type="region of interest" description="Disordered" evidence="1">
    <location>
        <begin position="45"/>
        <end position="182"/>
    </location>
</feature>
<gene>
    <name evidence="2" type="ORF">MUK42_35640</name>
</gene>
<organism evidence="2 3">
    <name type="scientific">Musa troglodytarum</name>
    <name type="common">fe'i banana</name>
    <dbReference type="NCBI Taxonomy" id="320322"/>
    <lineage>
        <taxon>Eukaryota</taxon>
        <taxon>Viridiplantae</taxon>
        <taxon>Streptophyta</taxon>
        <taxon>Embryophyta</taxon>
        <taxon>Tracheophyta</taxon>
        <taxon>Spermatophyta</taxon>
        <taxon>Magnoliopsida</taxon>
        <taxon>Liliopsida</taxon>
        <taxon>Zingiberales</taxon>
        <taxon>Musaceae</taxon>
        <taxon>Musa</taxon>
    </lineage>
</organism>
<keyword evidence="3" id="KW-1185">Reference proteome</keyword>
<dbReference type="OrthoDB" id="410701at2759"/>
<protein>
    <submittedName>
        <fullName evidence="2">Enoyl-CoA hydratase isomerase family protein</fullName>
    </submittedName>
</protein>
<feature type="compositionally biased region" description="Basic and acidic residues" evidence="1">
    <location>
        <begin position="152"/>
        <end position="175"/>
    </location>
</feature>
<sequence>MCSLEKLGRVYVLTLTGDNEHRLNADLIAALRSALAKVRAEYAAAPEGSASSPPPRAGSSPTASTSLGPTPPDPLRLSPAPFVPRRPLQARGRGPHVPPDAHHLRRQRPRRRRRVHARHQPRLHDDEGGSGVLVHERAQHRRPLPAVLHVADAGEDRRSEDAEGRDAPGGEDHGSGSEGEGIVDSVHAGADEALQAAMRMGEELAARNWDGGVYASIRMAAFPDLCRTVGLTAEDAEEKLTTVAAKL</sequence>
<dbReference type="GO" id="GO:0016853">
    <property type="term" value="F:isomerase activity"/>
    <property type="evidence" value="ECO:0007669"/>
    <property type="project" value="UniProtKB-KW"/>
</dbReference>
<accession>A0A9E7EFH6</accession>
<dbReference type="AlphaFoldDB" id="A0A9E7EFH6"/>
<feature type="compositionally biased region" description="Low complexity" evidence="1">
    <location>
        <begin position="45"/>
        <end position="66"/>
    </location>
</feature>
<evidence type="ECO:0000313" key="2">
    <source>
        <dbReference type="EMBL" id="URD75905.1"/>
    </source>
</evidence>
<keyword evidence="2" id="KW-0413">Isomerase</keyword>
<proteinExistence type="predicted"/>
<name>A0A9E7EFH6_9LILI</name>
<evidence type="ECO:0000256" key="1">
    <source>
        <dbReference type="SAM" id="MobiDB-lite"/>
    </source>
</evidence>